<protein>
    <recommendedName>
        <fullName evidence="5">Myb-like domain-containing protein</fullName>
    </recommendedName>
</protein>
<reference evidence="4" key="1">
    <citation type="submission" date="2011-03" db="EMBL/GenBank/DDBJ databases">
        <title>The genome sequence of Vavraia culicis strain floridensis.</title>
        <authorList>
            <consortium name="The Broad Institute Genome Sequencing Platform"/>
            <person name="Cuomo C."/>
            <person name="Becnel J."/>
            <person name="Sanscrainte N."/>
            <person name="Young S.K."/>
            <person name="Zeng Q."/>
            <person name="Gargeya S."/>
            <person name="Fitzgerald M."/>
            <person name="Haas B."/>
            <person name="Abouelleil A."/>
            <person name="Alvarado L."/>
            <person name="Arachchi H.M."/>
            <person name="Berlin A."/>
            <person name="Chapman S.B."/>
            <person name="Gearin G."/>
            <person name="Goldberg J."/>
            <person name="Griggs A."/>
            <person name="Gujja S."/>
            <person name="Hansen M."/>
            <person name="Heiman D."/>
            <person name="Howarth C."/>
            <person name="Larimer J."/>
            <person name="Lui A."/>
            <person name="MacDonald P.J.P."/>
            <person name="McCowen C."/>
            <person name="Montmayeur A."/>
            <person name="Murphy C."/>
            <person name="Neiman D."/>
            <person name="Pearson M."/>
            <person name="Priest M."/>
            <person name="Roberts A."/>
            <person name="Saif S."/>
            <person name="Shea T."/>
            <person name="Sisk P."/>
            <person name="Stolte C."/>
            <person name="Sykes S."/>
            <person name="Wortman J."/>
            <person name="Nusbaum C."/>
            <person name="Birren B."/>
        </authorList>
    </citation>
    <scope>NUCLEOTIDE SEQUENCE [LARGE SCALE GENOMIC DNA]</scope>
    <source>
        <strain evidence="4">floridensis</strain>
    </source>
</reference>
<dbReference type="InParanoid" id="L2GY75"/>
<gene>
    <name evidence="3" type="ORF">VCUG_00138</name>
</gene>
<name>L2GY75_VAVCU</name>
<evidence type="ECO:0008006" key="5">
    <source>
        <dbReference type="Google" id="ProtNLM"/>
    </source>
</evidence>
<organism evidence="3 4">
    <name type="scientific">Vavraia culicis (isolate floridensis)</name>
    <name type="common">Microsporidian parasite</name>
    <dbReference type="NCBI Taxonomy" id="948595"/>
    <lineage>
        <taxon>Eukaryota</taxon>
        <taxon>Fungi</taxon>
        <taxon>Fungi incertae sedis</taxon>
        <taxon>Microsporidia</taxon>
        <taxon>Pleistophoridae</taxon>
        <taxon>Vavraia</taxon>
    </lineage>
</organism>
<dbReference type="PANTHER" id="PTHR46734">
    <property type="entry name" value="TELOMERIC REPEAT-BINDING FACTOR 1 TERF1"/>
    <property type="match status" value="1"/>
</dbReference>
<dbReference type="CDD" id="cd11660">
    <property type="entry name" value="SANT_TRF"/>
    <property type="match status" value="1"/>
</dbReference>
<keyword evidence="1" id="KW-0539">Nucleus</keyword>
<feature type="compositionally biased region" description="Basic and acidic residues" evidence="2">
    <location>
        <begin position="40"/>
        <end position="74"/>
    </location>
</feature>
<evidence type="ECO:0000256" key="1">
    <source>
        <dbReference type="ARBA" id="ARBA00023242"/>
    </source>
</evidence>
<proteinExistence type="predicted"/>
<dbReference type="OMA" id="MIICLAN"/>
<feature type="region of interest" description="Disordered" evidence="2">
    <location>
        <begin position="25"/>
        <end position="74"/>
    </location>
</feature>
<evidence type="ECO:0000256" key="2">
    <source>
        <dbReference type="SAM" id="MobiDB-lite"/>
    </source>
</evidence>
<dbReference type="InterPro" id="IPR052450">
    <property type="entry name" value="TRBD-Containing_Protein"/>
</dbReference>
<dbReference type="STRING" id="948595.L2GY75"/>
<dbReference type="GeneID" id="19878029"/>
<dbReference type="OrthoDB" id="608866at2759"/>
<dbReference type="VEuPathDB" id="MicrosporidiaDB:VCUG_00138"/>
<dbReference type="Proteomes" id="UP000011081">
    <property type="component" value="Unassembled WGS sequence"/>
</dbReference>
<dbReference type="EMBL" id="GL877405">
    <property type="protein sequence ID" value="ELA48302.1"/>
    <property type="molecule type" value="Genomic_DNA"/>
</dbReference>
<dbReference type="RefSeq" id="XP_008073162.1">
    <property type="nucleotide sequence ID" value="XM_008074971.1"/>
</dbReference>
<dbReference type="PANTHER" id="PTHR46734:SF1">
    <property type="entry name" value="TELOMERIC REPEAT-BINDING FACTOR 1"/>
    <property type="match status" value="1"/>
</dbReference>
<sequence>MYEVSCFSRLKTSDPLTLINSTMASRKNITARKRASGMTNEKESTKENTNRRTRDTKKYEDDNSETKSADDMYGHTDLQYSTHCASDETANSLSHDSRESFSSERVHAYDHESMDARACSGRVMEYIERYKVNPQGITMPQHVVQTNSKPIYSQLIDPKDKTWWSETEVEYLRKGVLMFGCGRWTRIYKTYKEYFQKGRRPCDLKDKYRLLTKSTSYRTRTLSSFVEVDANSKKVDNTVYRKMFPHEVAHEIARLKGRDDMIICLANEASWNDSLGRYYKIHKYLVSVIEGKMRVNKVIERKGD</sequence>
<dbReference type="InterPro" id="IPR009057">
    <property type="entry name" value="Homeodomain-like_sf"/>
</dbReference>
<dbReference type="HOGENOM" id="CLU_984143_0_0_1"/>
<dbReference type="AlphaFoldDB" id="L2GY75"/>
<evidence type="ECO:0000313" key="4">
    <source>
        <dbReference type="Proteomes" id="UP000011081"/>
    </source>
</evidence>
<keyword evidence="4" id="KW-1185">Reference proteome</keyword>
<dbReference type="Gene3D" id="1.10.246.220">
    <property type="match status" value="1"/>
</dbReference>
<evidence type="ECO:0000313" key="3">
    <source>
        <dbReference type="EMBL" id="ELA48302.1"/>
    </source>
</evidence>
<accession>L2GY75</accession>
<dbReference type="SUPFAM" id="SSF46689">
    <property type="entry name" value="Homeodomain-like"/>
    <property type="match status" value="1"/>
</dbReference>